<dbReference type="Proteomes" id="UP001164549">
    <property type="component" value="Segment"/>
</dbReference>
<keyword evidence="2" id="KW-1185">Reference proteome</keyword>
<proteinExistence type="predicted"/>
<accession>A0A9X9JN72</accession>
<protein>
    <submittedName>
        <fullName evidence="1">Uncharacterized protein</fullName>
    </submittedName>
</protein>
<evidence type="ECO:0000313" key="1">
    <source>
        <dbReference type="EMBL" id="UYA98728.1"/>
    </source>
</evidence>
<dbReference type="EMBL" id="ON932079">
    <property type="protein sequence ID" value="UYA98728.1"/>
    <property type="molecule type" value="Genomic_DNA"/>
</dbReference>
<organism evidence="1 2">
    <name type="scientific">Xanthomonas phage vB_Xar_IVIA-DoCa5</name>
    <dbReference type="NCBI Taxonomy" id="2975532"/>
    <lineage>
        <taxon>Viruses</taxon>
        <taxon>Duplodnaviria</taxon>
        <taxon>Heunggongvirae</taxon>
        <taxon>Uroviricota</taxon>
        <taxon>Caudoviricetes</taxon>
        <taxon>Mesyanzhinovviridae</taxon>
        <taxon>Bradleyvirinae</taxon>
        <taxon>Docaquintavirus</taxon>
        <taxon>Docaquintavirus doca5</taxon>
    </lineage>
</organism>
<reference evidence="1" key="1">
    <citation type="submission" date="2022-07" db="EMBL/GenBank/DDBJ databases">
        <title>Comparative analysis of new lytic phages for the biological control of phytopathogenic Xanthomonas spp.</title>
        <authorList>
            <person name="Domingo-Calap M.L."/>
            <person name="Bernabeu-Gimeno M."/>
            <person name="Aure C.M."/>
            <person name="Marco-Noales E."/>
            <person name="Domingo-Calap P."/>
        </authorList>
    </citation>
    <scope>NUCLEOTIDE SEQUENCE</scope>
</reference>
<evidence type="ECO:0000313" key="2">
    <source>
        <dbReference type="Proteomes" id="UP001164549"/>
    </source>
</evidence>
<name>A0A9X9JN72_9CAUD</name>
<sequence length="61" mass="7021">MDQFQSPEVPDMQKAVEHYRGELDRMQGQLLREALDKVGPGGRIVVTRLHDEILFTMEVLP</sequence>
<gene>
    <name evidence="1" type="ORF">IVIADoCa5_58</name>
</gene>